<dbReference type="InterPro" id="IPR007197">
    <property type="entry name" value="rSAM"/>
</dbReference>
<name>A0A6S6RVP5_9BACT</name>
<sequence length="319" mass="36470">MISLEKQLQHELKRFNVQENDIETIFIGGGTPSTVDPKLYEPIFKILKPLLKENAEVTSEANPNSASKEWLQGMYDLGVNRISFGVQSFNEKKLKALNRAHSPQQAKVAVKAAAQIGFKNLSLDLIYNYEGDTEELLQYDINEAFKLPINHISAYELTIESGTKFASTPTVRQEDDELAFFVAREITAKGFPHYEISNFGTYQSKHNKGYWELKDYMGVGSGAVGFKENVRYYPTTNIDLYIKEPLNIHEEPLTEDELLTERLFLGLRSNVGVNENILNDEMKKRADFLVEKKKLTKENNSYKNNNYFISDELVLYILG</sequence>
<dbReference type="GO" id="GO:0005737">
    <property type="term" value="C:cytoplasm"/>
    <property type="evidence" value="ECO:0007669"/>
    <property type="project" value="UniProtKB-SubCell"/>
</dbReference>
<dbReference type="SUPFAM" id="SSF102114">
    <property type="entry name" value="Radical SAM enzymes"/>
    <property type="match status" value="1"/>
</dbReference>
<evidence type="ECO:0000313" key="4">
    <source>
        <dbReference type="EMBL" id="CAA6799924.1"/>
    </source>
</evidence>
<dbReference type="Gene3D" id="3.80.30.20">
    <property type="entry name" value="tm_1862 like domain"/>
    <property type="match status" value="1"/>
</dbReference>
<dbReference type="InterPro" id="IPR034505">
    <property type="entry name" value="Coproporphyrinogen-III_oxidase"/>
</dbReference>
<dbReference type="PANTHER" id="PTHR13932">
    <property type="entry name" value="COPROPORPHYRINIGEN III OXIDASE"/>
    <property type="match status" value="1"/>
</dbReference>
<dbReference type="GO" id="GO:0006779">
    <property type="term" value="P:porphyrin-containing compound biosynthetic process"/>
    <property type="evidence" value="ECO:0007669"/>
    <property type="project" value="InterPro"/>
</dbReference>
<dbReference type="PROSITE" id="PS51918">
    <property type="entry name" value="RADICAL_SAM"/>
    <property type="match status" value="1"/>
</dbReference>
<keyword evidence="2" id="KW-0004">4Fe-4S</keyword>
<keyword evidence="4" id="KW-0346">Stress response</keyword>
<keyword evidence="2" id="KW-0408">Iron</keyword>
<dbReference type="InterPro" id="IPR004559">
    <property type="entry name" value="HemW-like"/>
</dbReference>
<proteinExistence type="inferred from homology"/>
<dbReference type="EMBL" id="CACVAP010000027">
    <property type="protein sequence ID" value="CAA6799924.1"/>
    <property type="molecule type" value="Genomic_DNA"/>
</dbReference>
<protein>
    <recommendedName>
        <fullName evidence="2">Heme chaperone HemW</fullName>
    </recommendedName>
</protein>
<keyword evidence="2" id="KW-0411">Iron-sulfur</keyword>
<comment type="subcellular location">
    <subcellularLocation>
        <location evidence="2">Cytoplasm</location>
    </subcellularLocation>
</comment>
<dbReference type="InterPro" id="IPR023404">
    <property type="entry name" value="rSAM_horseshoe"/>
</dbReference>
<evidence type="ECO:0000256" key="1">
    <source>
        <dbReference type="ARBA" id="ARBA00006100"/>
    </source>
</evidence>
<dbReference type="InterPro" id="IPR058240">
    <property type="entry name" value="rSAM_sf"/>
</dbReference>
<keyword evidence="2" id="KW-0949">S-adenosyl-L-methionine</keyword>
<keyword evidence="2" id="KW-0479">Metal-binding</keyword>
<evidence type="ECO:0000259" key="3">
    <source>
        <dbReference type="PROSITE" id="PS51918"/>
    </source>
</evidence>
<dbReference type="GO" id="GO:0046872">
    <property type="term" value="F:metal ion binding"/>
    <property type="evidence" value="ECO:0007669"/>
    <property type="project" value="UniProtKB-UniRule"/>
</dbReference>
<dbReference type="NCBIfam" id="TIGR00539">
    <property type="entry name" value="hemN_rel"/>
    <property type="match status" value="1"/>
</dbReference>
<comment type="function">
    <text evidence="2">Probably acts as a heme chaperone, transferring heme to an unknown acceptor. Binds one molecule of heme per monomer, possibly covalently. Binds 1 [4Fe-4S] cluster. The cluster is coordinated with 3 cysteines and an exchangeable S-adenosyl-L-methionine.</text>
</comment>
<comment type="similarity">
    <text evidence="1">Belongs to the anaerobic coproporphyrinogen-III oxidase family. HemW subfamily.</text>
</comment>
<dbReference type="Pfam" id="PF04055">
    <property type="entry name" value="Radical_SAM"/>
    <property type="match status" value="1"/>
</dbReference>
<dbReference type="AlphaFoldDB" id="A0A6S6RVP5"/>
<evidence type="ECO:0000256" key="2">
    <source>
        <dbReference type="RuleBase" id="RU364116"/>
    </source>
</evidence>
<feature type="domain" description="Radical SAM core" evidence="3">
    <location>
        <begin position="1"/>
        <end position="189"/>
    </location>
</feature>
<keyword evidence="2" id="KW-0963">Cytoplasm</keyword>
<keyword evidence="2" id="KW-0349">Heme</keyword>
<dbReference type="SMART" id="SM00729">
    <property type="entry name" value="Elp3"/>
    <property type="match status" value="1"/>
</dbReference>
<accession>A0A6S6RVP5</accession>
<gene>
    <name evidence="4" type="ORF">HELGO_WM32591</name>
</gene>
<dbReference type="GO" id="GO:0051539">
    <property type="term" value="F:4 iron, 4 sulfur cluster binding"/>
    <property type="evidence" value="ECO:0007669"/>
    <property type="project" value="UniProtKB-UniRule"/>
</dbReference>
<dbReference type="InterPro" id="IPR006638">
    <property type="entry name" value="Elp3/MiaA/NifB-like_rSAM"/>
</dbReference>
<dbReference type="PANTHER" id="PTHR13932:SF5">
    <property type="entry name" value="RADICAL S-ADENOSYL METHIONINE DOMAIN-CONTAINING PROTEIN 1, MITOCHONDRIAL"/>
    <property type="match status" value="1"/>
</dbReference>
<organism evidence="4">
    <name type="scientific">uncultured Sulfurovum sp</name>
    <dbReference type="NCBI Taxonomy" id="269237"/>
    <lineage>
        <taxon>Bacteria</taxon>
        <taxon>Pseudomonadati</taxon>
        <taxon>Campylobacterota</taxon>
        <taxon>Epsilonproteobacteria</taxon>
        <taxon>Campylobacterales</taxon>
        <taxon>Sulfurovaceae</taxon>
        <taxon>Sulfurovum</taxon>
        <taxon>environmental samples</taxon>
    </lineage>
</organism>
<dbReference type="GO" id="GO:0004109">
    <property type="term" value="F:coproporphyrinogen oxidase activity"/>
    <property type="evidence" value="ECO:0007669"/>
    <property type="project" value="InterPro"/>
</dbReference>
<keyword evidence="2" id="KW-0143">Chaperone</keyword>
<reference evidence="4" key="1">
    <citation type="submission" date="2020-01" db="EMBL/GenBank/DDBJ databases">
        <authorList>
            <person name="Meier V. D."/>
            <person name="Meier V D."/>
        </authorList>
    </citation>
    <scope>NUCLEOTIDE SEQUENCE</scope>
    <source>
        <strain evidence="4">HLG_WM_MAG_06</strain>
    </source>
</reference>